<dbReference type="InterPro" id="IPR010071">
    <property type="entry name" value="AA_adenyl_dom"/>
</dbReference>
<dbReference type="InterPro" id="IPR042099">
    <property type="entry name" value="ANL_N_sf"/>
</dbReference>
<dbReference type="NCBIfam" id="TIGR01733">
    <property type="entry name" value="AA-adenyl-dom"/>
    <property type="match status" value="3"/>
</dbReference>
<dbReference type="Gene3D" id="3.40.50.1820">
    <property type="entry name" value="alpha/beta hydrolase"/>
    <property type="match status" value="1"/>
</dbReference>
<dbReference type="GO" id="GO:0043041">
    <property type="term" value="P:amino acid activation for nonribosomal peptide biosynthetic process"/>
    <property type="evidence" value="ECO:0007669"/>
    <property type="project" value="TreeGrafter"/>
</dbReference>
<comment type="caution">
    <text evidence="6">The sequence shown here is derived from an EMBL/GenBank/DDBJ whole genome shotgun (WGS) entry which is preliminary data.</text>
</comment>
<dbReference type="InterPro" id="IPR029063">
    <property type="entry name" value="SAM-dependent_MTases_sf"/>
</dbReference>
<dbReference type="NCBIfam" id="NF003417">
    <property type="entry name" value="PRK04813.1"/>
    <property type="match status" value="4"/>
</dbReference>
<feature type="domain" description="Carrier" evidence="5">
    <location>
        <begin position="1461"/>
        <end position="1536"/>
    </location>
</feature>
<evidence type="ECO:0000259" key="5">
    <source>
        <dbReference type="PROSITE" id="PS50075"/>
    </source>
</evidence>
<dbReference type="Gene3D" id="3.40.50.980">
    <property type="match status" value="4"/>
</dbReference>
<dbReference type="GO" id="GO:0003824">
    <property type="term" value="F:catalytic activity"/>
    <property type="evidence" value="ECO:0007669"/>
    <property type="project" value="InterPro"/>
</dbReference>
<dbReference type="CDD" id="cd05930">
    <property type="entry name" value="A_NRPS"/>
    <property type="match status" value="3"/>
</dbReference>
<dbReference type="InterPro" id="IPR000873">
    <property type="entry name" value="AMP-dep_synth/lig_dom"/>
</dbReference>
<dbReference type="CDD" id="cd19531">
    <property type="entry name" value="LCL_NRPS-like"/>
    <property type="match status" value="3"/>
</dbReference>
<keyword evidence="7" id="KW-1185">Reference proteome</keyword>
<dbReference type="PANTHER" id="PTHR45527">
    <property type="entry name" value="NONRIBOSOMAL PEPTIDE SYNTHETASE"/>
    <property type="match status" value="1"/>
</dbReference>
<dbReference type="InterPro" id="IPR001242">
    <property type="entry name" value="Condensation_dom"/>
</dbReference>
<dbReference type="SMART" id="SM00823">
    <property type="entry name" value="PKS_PP"/>
    <property type="match status" value="2"/>
</dbReference>
<dbReference type="GO" id="GO:0072330">
    <property type="term" value="P:monocarboxylic acid biosynthetic process"/>
    <property type="evidence" value="ECO:0007669"/>
    <property type="project" value="UniProtKB-ARBA"/>
</dbReference>
<dbReference type="InterPro" id="IPR006162">
    <property type="entry name" value="Ppantetheine_attach_site"/>
</dbReference>
<evidence type="ECO:0000313" key="6">
    <source>
        <dbReference type="EMBL" id="PSL44995.1"/>
    </source>
</evidence>
<keyword evidence="3" id="KW-0597">Phosphoprotein</keyword>
<dbReference type="SUPFAM" id="SSF53335">
    <property type="entry name" value="S-adenosyl-L-methionine-dependent methyltransferases"/>
    <property type="match status" value="1"/>
</dbReference>
<reference evidence="6 7" key="1">
    <citation type="submission" date="2018-03" db="EMBL/GenBank/DDBJ databases">
        <title>Genomic Encyclopedia of Archaeal and Bacterial Type Strains, Phase II (KMG-II): from individual species to whole genera.</title>
        <authorList>
            <person name="Goeker M."/>
        </authorList>
    </citation>
    <scope>NUCLEOTIDE SEQUENCE [LARGE SCALE GENOMIC DNA]</scope>
    <source>
        <strain evidence="6 7">DSM 24859</strain>
    </source>
</reference>
<evidence type="ECO:0000256" key="4">
    <source>
        <dbReference type="ARBA" id="ARBA00022737"/>
    </source>
</evidence>
<sequence length="3926" mass="443580">MPNPKLLDVITILEKAGKYGIRFSLEEDELLLLIDQKETIDEHFLHELRNNKDSIIAYLKEYQPEIRETDSAKNIIHPSRRQEVEFIPLSYSQERLWFIDQLQGSTQYHVPNIFRLKGTVNRAGLIYALQTLVDRHEVLRTVISAAAGVASQQILDSMAWQLEIVEDTRYNEDTVALHSRIQDIISTPFDLSQDYMLRAHLIVPGEEEQILVITIHHIAADAWSVGILIKELITLYNAFTEDRPAQLPSLSVQYADYAIWQRSWLSGKTLADKIAYWKNKLEDVSPLQLPADYPRPVIQSSRGALYRFNLDKELSDQLKEMSKQQGTTLFMTTLAAFKILLFRYSGQKDICVGTSMTGRDQKELEGLIGFFINTLALRSNLEDNPDFISLLQQVKQTTLDAYGHQEVPFEKIVEVVEKERDMSKSSLFQVMFELFNTPDVSVPELSQGQLQLFREKAAHVTTLFDIGFSLAESRDGLSGNVEYCIDLFSENTIARMVRHYEQLLREIIKNPKAGIDSYTLLCASEARQLLTEFNNTEQEYPQDKTIIELFALQVARTPDAIAIVMPGEYLTYRELDRRTTQLAHQLSAKGITTDRLVPVCIERSLNMAVALLGIMKAGAAYVPIDPAYPAERIDYILEDIGADIVVCSEDCKHRITGNKNIEVLVPDYDMAILEKCIAPDAPSPNHLAYVIYTSGSTGKPKGVMVEHGGMLNHLLAKINELQIDAETVLAFTASYTFDISVWQLFAALLCGGRTVIYQHELILEPARFMQQIDADGITILELVPSHLSELLQEETGVSLKQLKYMVVTGEAVHQSLLKQWFNHRDYGRIPVVNAYGPTEASDDITHYIMREAPLRTNIPLGKPIQNLRIYILDSLYQLCPVGITGEICVAGIGVGRGYLNNPGLTADRFVKDPFNPTVRMYRTGDLGRWLPDGNIEYLGRVDDQVKIRGFRIELGEIEAVLQQSELVNQAAILVRQDNSSQKKLVGYYVPESQTVKVKEALLFQQQENDWHELWETEYARTEEVGKTAAEFNLTGWNDSFSGMAIPEDDMREWLNDIVEVILSAPITSMLEIGCGAGLIYYQMVGHIEKYTGIDFSSVSIGTIRQRISMGDRNYPVTILKTGAAHEITLDADETTDLIIINSVVQYFPGENYLSDVLDKCMPFLKRGGRIVLGDIRDNRLQKLFKCRLNLEKFQPRAGIREFCWKVDEELLKEEELCLSPEYFYRLQKRYPEITDIDIQRQKGTYINELSLYRYTVVIHVGIEKEVMAPLWQRWDEISDIESIRKQINNNAAVIALQDVPDPRLWKERLLENGLKDPSVLSVGDLMACIAQPDKNTLGVNELLFAARNRGYHCRLLLNEQPLKINLLLELQPFPGFIAPVNSKSADTSYCITANVPMYAKIAELLSQDIRKKLLQQLPDYMVPTDLIALQHLPLTGNGKIDRKFLSQRENMQWKSLINYQSPVTTIELLLVDIWQELLGVARVGIYDDFFELGGHSLLATRTVSAIRKSLGVELTVKDFFLYPTVAKLAIYLQQRDKGLLLPVIEVGPRPLHIPLSYSQERLWFIDQLEGSVQYHISNILKLSGSLDKDALENALRKIVGRHEVLRTVIEQEGGIPYQRIQEENGWELKLVSDTIYREDKPALQACIAALIAVPFELSRDYMLRAHLIVLDDAEHMLVVTQHHIASDGWSTSIIVRELGELYEAAMEKRITRLTPLNVQYADYAIWQRKYLLGTILDKKLNYWKEKLDSVDIMQLPTDYPRPRIQSSRGAGTVLRLEQTLLDELKTLSRKQSTTLYMTLLTVFKVLLYRYSGQEDICVGTPIAGRTQQEIEGLIGFFVNTLVLRSNLGNNPSFISLLEQVKQTTLDAYEHQEVPFEKVVEAVVKDRDLSRNPLFQVMFVLQNVPETSDLHLGTLQLSGESFKKVSTPFDLTFSVQEFADGLGVNVTYCTDLFSEDTIGRMMTHYETLLRAVVDAPHEKIGNLPMLGAAETQQLLVTFNETAAKDFPHPDKTIIDIFNAQVAHTPDAAALVFEDGYVTYKTLDERTNQLARYLIAQGVTTETLVAICIERSLEMIIGILGILKAGGAYVPVDPEYPMERIRYMLEDTGAGILLSNIACRNKLPDTGHTVHIIMLDEDWPVINEYPGKAPVTSLIPANLAYIIYTSGSTGKPKGVMIEHSSVVNLAIGQREALSLKEGMRTLQFASLSFDASCYEIFNTLLSGGCLVLCRKEDILSTEKFEALINKYQVELITLPPSYQHMIREITGPVKTIVSAGETLNSADAIYLMSRGIRLINAYGPTENTVCTTLSDQPVKENGTVVIGKPIKNIQVYILDAQKGVCPVNVIGEIFIGGAGVARGYLNQPGLSAERFVLNPFRKGERMYKTGDLGRWLPDGNIAFIGRKDNQVKIRGYRIELGEIEAVLQSAPGIDESIVLAKFNKEGDQELVAYVVSKVTLNSADLYEHLSKVLPVYMIPGNFVQLPFFPLTTSGKIDRKSLSDLKGLEMETGVAYAPPRNEVEEKLVLIWQEILGKERIGIKDNFFESGGHSLKATRLAHQLYKVFSVKISLKELFIKAVLEEQARLISKAKKAAYQNIIPIPVQEHYELSPSQYRLWLMDQMGIVNASYNIYGECKFEEDIDPGVFKQSIKELVTRHEVLRTVFIETDGIPKQKVVNVNELNFDIDLVAVSEEREIDVNTIKHKIFNNEFKLDVWPLFKMLFIKEGGHNRLFYSMHHIISDGWSMELFARDVSAIYKSQLTGDPVLLPDLKIQYKDYAGWQNNLLLNEETNSLEEYWTSHLKGQLPDMRLPYDYEAYAEVSDNEAKYFELYIDEAKKNEINKFLVNRKVSLFSLLIAGFKVILNRLTGEADLIIGVPVANREHDDIRDLIGFFLNTLMLRDELKTDSFFEVFLEQVNNTILEGLEHQSYPFEKLLEKLKIQRDYNRFPVSSVFCNMLNFNSTEEIFLHNKVPKHGEVAGYAKFDLECYFKEYTDGISVKCIYKSKLFKPETIEYWMNEFVSVIKQVVSNSQIEIKKIKIFEQQISRINDPVPVNPFTYFKEESVNQSIITRFEEQVRKYPDNIAINQDGKCISYSALNAWANGLAEKIITITGSAGVNTALLLEHGESAITGMLGVLKSGNVYVPLDPHYPVNRLNYLLEDTGCRLIIADNTTIELVKTLSKERNDISIINISVEIAPVQANPDVEISPDSKAYILYTSGSTGVAKGVVQNHRNVLHFIRVYTNNLHIGINDKLSLLPVYGFDSSVMDIYGGLLNGAALYPYNLKQNGTIALAAWLYSNKISILHTVPTIYRYFIAGLKEEVFHNIRLIVLGGEAVYKSDVEKFKKHFVEGAIFINGYGPTESTITLQKFLDHNSVITSLNIPVGFPVQDTQVYLLNENDETAGIYQTGEIVYKSDYLSLGYLNKASQTNAVFTIDPVTNAGRVYRSGDIGRMLPTGEIEFIGRKDNQVKISGQRVELSDIEQNILRIDGVHEAVVLFSTFKEQDRLIAYVRSEKEVNEHMIRQKLHSNLPLHMIPDIYMFMDSFPLTTTGKISRLDLPAPTEKEIKSAEYTAPRNKLEEKLGLIWQEILGKEKIGIKDNFFESGGNSLLVIRLIWAIRKELDMEVSTIDVFSCPTIALLSGILEQRNNSEVLSDIGTEANKHVLLLNKGKKEYPLFIAPGTTGICDAYFELAAALNDVGAVYGLYMEGLFEGEQPLDSITAIAAKNIAWMKEIQPVGPYRLVGHSFGGIVAYEMTKQLESNGEKMDLVAILDTVVLSGKEKQVVDAGGQEIFTSLVWVFEQYNIIASTHPLWVAELGSKVLSLEPKEVVPFITDFIKDKINREHAGFIMRLFNTYKMNASILYNFDGIIYSSLSLIKAAVTNWAGFDECLGWSKYAADVKVFTSPGAHSSMVKDDNAKILAGYLKELLKG</sequence>
<dbReference type="Proteomes" id="UP000240971">
    <property type="component" value="Unassembled WGS sequence"/>
</dbReference>
<dbReference type="Pfam" id="PF00550">
    <property type="entry name" value="PP-binding"/>
    <property type="match status" value="3"/>
</dbReference>
<dbReference type="Pfam" id="PF13193">
    <property type="entry name" value="AMP-binding_C"/>
    <property type="match status" value="1"/>
</dbReference>
<evidence type="ECO:0000256" key="1">
    <source>
        <dbReference type="ARBA" id="ARBA00001957"/>
    </source>
</evidence>
<dbReference type="Gene3D" id="3.30.300.30">
    <property type="match status" value="4"/>
</dbReference>
<dbReference type="Gene3D" id="3.30.559.30">
    <property type="entry name" value="Nonribosomal peptide synthetase, condensation domain"/>
    <property type="match status" value="3"/>
</dbReference>
<dbReference type="InterPro" id="IPR036736">
    <property type="entry name" value="ACP-like_sf"/>
</dbReference>
<name>A0A2P8HFK5_CHINA</name>
<comment type="cofactor">
    <cofactor evidence="1">
        <name>pantetheine 4'-phosphate</name>
        <dbReference type="ChEBI" id="CHEBI:47942"/>
    </cofactor>
</comment>
<dbReference type="Gene3D" id="2.30.38.10">
    <property type="entry name" value="Luciferase, Domain 3"/>
    <property type="match status" value="2"/>
</dbReference>
<accession>A0A2P8HFK5</accession>
<dbReference type="SUPFAM" id="SSF56801">
    <property type="entry name" value="Acetyl-CoA synthetase-like"/>
    <property type="match status" value="3"/>
</dbReference>
<keyword evidence="2" id="KW-0596">Phosphopantetheine</keyword>
<dbReference type="InterPro" id="IPR045851">
    <property type="entry name" value="AMP-bd_C_sf"/>
</dbReference>
<dbReference type="FunFam" id="3.40.50.12780:FF:000012">
    <property type="entry name" value="Non-ribosomal peptide synthetase"/>
    <property type="match status" value="2"/>
</dbReference>
<dbReference type="Gene3D" id="3.30.559.10">
    <property type="entry name" value="Chloramphenicol acetyltransferase-like domain"/>
    <property type="match status" value="3"/>
</dbReference>
<dbReference type="OrthoDB" id="9778383at2"/>
<dbReference type="CDD" id="cd02440">
    <property type="entry name" value="AdoMet_MTases"/>
    <property type="match status" value="1"/>
</dbReference>
<dbReference type="InterPro" id="IPR013217">
    <property type="entry name" value="Methyltransf_12"/>
</dbReference>
<feature type="domain" description="Carrier" evidence="5">
    <location>
        <begin position="2511"/>
        <end position="2586"/>
    </location>
</feature>
<dbReference type="Gene3D" id="3.40.50.150">
    <property type="entry name" value="Vaccinia Virus protein VP39"/>
    <property type="match status" value="1"/>
</dbReference>
<dbReference type="GO" id="GO:0005737">
    <property type="term" value="C:cytoplasm"/>
    <property type="evidence" value="ECO:0007669"/>
    <property type="project" value="TreeGrafter"/>
</dbReference>
<dbReference type="EMBL" id="PYAW01000005">
    <property type="protein sequence ID" value="PSL44995.1"/>
    <property type="molecule type" value="Genomic_DNA"/>
</dbReference>
<dbReference type="PROSITE" id="PS50075">
    <property type="entry name" value="CARRIER"/>
    <property type="match status" value="3"/>
</dbReference>
<dbReference type="SUPFAM" id="SSF53474">
    <property type="entry name" value="alpha/beta-Hydrolases"/>
    <property type="match status" value="1"/>
</dbReference>
<dbReference type="InterPro" id="IPR025110">
    <property type="entry name" value="AMP-bd_C"/>
</dbReference>
<dbReference type="Pfam" id="PF00975">
    <property type="entry name" value="Thioesterase"/>
    <property type="match status" value="1"/>
</dbReference>
<dbReference type="Gene3D" id="1.10.1200.10">
    <property type="entry name" value="ACP-like"/>
    <property type="match status" value="3"/>
</dbReference>
<dbReference type="Pfam" id="PF08242">
    <property type="entry name" value="Methyltransf_12"/>
    <property type="match status" value="1"/>
</dbReference>
<dbReference type="FunFam" id="1.10.1200.10:FF:000016">
    <property type="entry name" value="Non-ribosomal peptide synthase"/>
    <property type="match status" value="1"/>
</dbReference>
<dbReference type="FunFam" id="2.30.38.10:FF:000001">
    <property type="entry name" value="Non-ribosomal peptide synthetase PvdI"/>
    <property type="match status" value="2"/>
</dbReference>
<dbReference type="InterPro" id="IPR020845">
    <property type="entry name" value="AMP-binding_CS"/>
</dbReference>
<dbReference type="Gene3D" id="3.40.50.12780">
    <property type="entry name" value="N-terminal domain of ligase-like"/>
    <property type="match status" value="1"/>
</dbReference>
<dbReference type="GO" id="GO:0031177">
    <property type="term" value="F:phosphopantetheine binding"/>
    <property type="evidence" value="ECO:0007669"/>
    <property type="project" value="InterPro"/>
</dbReference>
<dbReference type="FunFam" id="3.40.50.980:FF:000001">
    <property type="entry name" value="Non-ribosomal peptide synthetase"/>
    <property type="match status" value="2"/>
</dbReference>
<keyword evidence="4" id="KW-0677">Repeat</keyword>
<dbReference type="PANTHER" id="PTHR45527:SF1">
    <property type="entry name" value="FATTY ACID SYNTHASE"/>
    <property type="match status" value="1"/>
</dbReference>
<organism evidence="6 7">
    <name type="scientific">Chitinophaga niastensis</name>
    <dbReference type="NCBI Taxonomy" id="536980"/>
    <lineage>
        <taxon>Bacteria</taxon>
        <taxon>Pseudomonadati</taxon>
        <taxon>Bacteroidota</taxon>
        <taxon>Chitinophagia</taxon>
        <taxon>Chitinophagales</taxon>
        <taxon>Chitinophagaceae</taxon>
        <taxon>Chitinophaga</taxon>
    </lineage>
</organism>
<dbReference type="Pfam" id="PF00668">
    <property type="entry name" value="Condensation"/>
    <property type="match status" value="3"/>
</dbReference>
<dbReference type="SUPFAM" id="SSF52777">
    <property type="entry name" value="CoA-dependent acyltransferases"/>
    <property type="match status" value="6"/>
</dbReference>
<dbReference type="FunFam" id="3.30.559.30:FF:000001">
    <property type="entry name" value="Non-ribosomal peptide synthetase"/>
    <property type="match status" value="1"/>
</dbReference>
<dbReference type="RefSeq" id="WP_106530411.1">
    <property type="nucleotide sequence ID" value="NZ_PYAW01000005.1"/>
</dbReference>
<dbReference type="InterPro" id="IPR009081">
    <property type="entry name" value="PP-bd_ACP"/>
</dbReference>
<protein>
    <submittedName>
        <fullName evidence="6">Amino acid adenylation domain-containing protein</fullName>
    </submittedName>
</protein>
<evidence type="ECO:0000256" key="2">
    <source>
        <dbReference type="ARBA" id="ARBA00022450"/>
    </source>
</evidence>
<evidence type="ECO:0000313" key="7">
    <source>
        <dbReference type="Proteomes" id="UP000240971"/>
    </source>
</evidence>
<dbReference type="SUPFAM" id="SSF47336">
    <property type="entry name" value="ACP-like"/>
    <property type="match status" value="3"/>
</dbReference>
<feature type="domain" description="Carrier" evidence="5">
    <location>
        <begin position="3568"/>
        <end position="3643"/>
    </location>
</feature>
<dbReference type="PROSITE" id="PS00012">
    <property type="entry name" value="PHOSPHOPANTETHEINE"/>
    <property type="match status" value="3"/>
</dbReference>
<dbReference type="PROSITE" id="PS00455">
    <property type="entry name" value="AMP_BINDING"/>
    <property type="match status" value="3"/>
</dbReference>
<dbReference type="GO" id="GO:0009403">
    <property type="term" value="P:toxin biosynthetic process"/>
    <property type="evidence" value="ECO:0007669"/>
    <property type="project" value="UniProtKB-ARBA"/>
</dbReference>
<evidence type="ECO:0000256" key="3">
    <source>
        <dbReference type="ARBA" id="ARBA00022553"/>
    </source>
</evidence>
<dbReference type="InterPro" id="IPR023213">
    <property type="entry name" value="CAT-like_dom_sf"/>
</dbReference>
<proteinExistence type="predicted"/>
<dbReference type="InterPro" id="IPR001031">
    <property type="entry name" value="Thioesterase"/>
</dbReference>
<dbReference type="InterPro" id="IPR020806">
    <property type="entry name" value="PKS_PP-bd"/>
</dbReference>
<gene>
    <name evidence="6" type="ORF">CLV51_105370</name>
</gene>
<dbReference type="FunFam" id="1.10.1200.10:FF:000005">
    <property type="entry name" value="Nonribosomal peptide synthetase 1"/>
    <property type="match status" value="2"/>
</dbReference>
<dbReference type="InterPro" id="IPR029058">
    <property type="entry name" value="AB_hydrolase_fold"/>
</dbReference>
<dbReference type="Pfam" id="PF00501">
    <property type="entry name" value="AMP-binding"/>
    <property type="match status" value="3"/>
</dbReference>